<name>A0A6M7TPM9_9HYPH</name>
<gene>
    <name evidence="3" type="ORF">D3242_02940</name>
</gene>
<sequence length="363" mass="38079">MDDETKDLMEMVNAGISRRSAFALAGKLGLGAAGLASGLAGAGLAGGISAARAADSSPGLPKKPYKFHFVCHVTLDQFFTPTVYGIQDACAAFGCSYQWTGSQKNVVSEMVSAMQTAIAQKSDGIAVCLVDPTAFDAATDMAAQAGIPVVAFNADVPVGSPNKRLSYVGQPLYQSGYNSALKWLKLIPKGGHVMLSIGVPGSLNTQPRLDGYIQAIKDSNSGVTYDVVNTGPDPATEISRVESYYLSHKNVNGLFGTGGSDTYACGFVSNKYGLVKGGGAVAGFDLFPQTLDFIKAGDVNFTTDQQAYLQGFLPVQQMYLYKLSGGLVGPANSDTSQAYVTKDNVDAYVGKSRFEGRSDVEPT</sequence>
<dbReference type="InterPro" id="IPR050555">
    <property type="entry name" value="Bact_Solute-Bind_Prot2"/>
</dbReference>
<dbReference type="Gene3D" id="3.40.50.2300">
    <property type="match status" value="2"/>
</dbReference>
<dbReference type="CDD" id="cd19965">
    <property type="entry name" value="PBP1_ABC_sugar_binding-like"/>
    <property type="match status" value="1"/>
</dbReference>
<evidence type="ECO:0000256" key="2">
    <source>
        <dbReference type="ARBA" id="ARBA00007639"/>
    </source>
</evidence>
<dbReference type="GO" id="GO:0030288">
    <property type="term" value="C:outer membrane-bounded periplasmic space"/>
    <property type="evidence" value="ECO:0007669"/>
    <property type="project" value="TreeGrafter"/>
</dbReference>
<organism evidence="3 4">
    <name type="scientific">Mesorhizobium jarvisii</name>
    <dbReference type="NCBI Taxonomy" id="1777867"/>
    <lineage>
        <taxon>Bacteria</taxon>
        <taxon>Pseudomonadati</taxon>
        <taxon>Pseudomonadota</taxon>
        <taxon>Alphaproteobacteria</taxon>
        <taxon>Hyphomicrobiales</taxon>
        <taxon>Phyllobacteriaceae</taxon>
        <taxon>Mesorhizobium</taxon>
    </lineage>
</organism>
<dbReference type="Pfam" id="PF13407">
    <property type="entry name" value="Peripla_BP_4"/>
    <property type="match status" value="1"/>
</dbReference>
<comment type="caution">
    <text evidence="3">The sequence shown here is derived from an EMBL/GenBank/DDBJ whole genome shotgun (WGS) entry which is preliminary data.</text>
</comment>
<evidence type="ECO:0000256" key="1">
    <source>
        <dbReference type="ARBA" id="ARBA00004418"/>
    </source>
</evidence>
<dbReference type="PROSITE" id="PS51318">
    <property type="entry name" value="TAT"/>
    <property type="match status" value="1"/>
</dbReference>
<comment type="similarity">
    <text evidence="2">Belongs to the bacterial solute-binding protein 2 family.</text>
</comment>
<dbReference type="GO" id="GO:0030246">
    <property type="term" value="F:carbohydrate binding"/>
    <property type="evidence" value="ECO:0007669"/>
    <property type="project" value="TreeGrafter"/>
</dbReference>
<protein>
    <submittedName>
        <fullName evidence="3">Sugar ABC transporter substrate-binding protein</fullName>
    </submittedName>
</protein>
<dbReference type="Proteomes" id="UP000275530">
    <property type="component" value="Unassembled WGS sequence"/>
</dbReference>
<dbReference type="InterPro" id="IPR028082">
    <property type="entry name" value="Peripla_BP_I"/>
</dbReference>
<dbReference type="AlphaFoldDB" id="A0A6M7TPM9"/>
<dbReference type="RefSeq" id="WP_064983444.1">
    <property type="nucleotide sequence ID" value="NZ_CP033507.1"/>
</dbReference>
<keyword evidence="4" id="KW-1185">Reference proteome</keyword>
<comment type="subcellular location">
    <subcellularLocation>
        <location evidence="1">Periplasm</location>
    </subcellularLocation>
</comment>
<dbReference type="PANTHER" id="PTHR30036">
    <property type="entry name" value="D-XYLOSE-BINDING PERIPLASMIC PROTEIN"/>
    <property type="match status" value="1"/>
</dbReference>
<evidence type="ECO:0000313" key="4">
    <source>
        <dbReference type="Proteomes" id="UP000275530"/>
    </source>
</evidence>
<dbReference type="SUPFAM" id="SSF53822">
    <property type="entry name" value="Periplasmic binding protein-like I"/>
    <property type="match status" value="1"/>
</dbReference>
<dbReference type="EMBL" id="QZXA01000001">
    <property type="protein sequence ID" value="RJT38196.1"/>
    <property type="molecule type" value="Genomic_DNA"/>
</dbReference>
<evidence type="ECO:0000313" key="3">
    <source>
        <dbReference type="EMBL" id="RJT38196.1"/>
    </source>
</evidence>
<dbReference type="InterPro" id="IPR025997">
    <property type="entry name" value="SBP_2_dom"/>
</dbReference>
<accession>A0A6M7TPM9</accession>
<reference evidence="3 4" key="1">
    <citation type="submission" date="2018-09" db="EMBL/GenBank/DDBJ databases">
        <title>Mesorhizobium carmichaelinearum sp. nov. isolated from Carmichaelinea spp. root nodules in New Zealand.</title>
        <authorList>
            <person name="De Meyer S.E."/>
        </authorList>
    </citation>
    <scope>NUCLEOTIDE SEQUENCE [LARGE SCALE GENOMIC DNA]</scope>
    <source>
        <strain evidence="3 4">LMG 28313</strain>
    </source>
</reference>
<dbReference type="PANTHER" id="PTHR30036:SF7">
    <property type="entry name" value="ABC TRANSPORTER PERIPLASMIC-BINDING PROTEIN YPHF"/>
    <property type="match status" value="1"/>
</dbReference>
<proteinExistence type="inferred from homology"/>
<dbReference type="InterPro" id="IPR006311">
    <property type="entry name" value="TAT_signal"/>
</dbReference>